<evidence type="ECO:0000313" key="7">
    <source>
        <dbReference type="EMBL" id="EXJ55941.1"/>
    </source>
</evidence>
<dbReference type="PANTHER" id="PTHR42790:SF2">
    <property type="entry name" value="AROMATIC AMINO ACID AMINOTRANSFERASE 2"/>
    <property type="match status" value="1"/>
</dbReference>
<evidence type="ECO:0000256" key="3">
    <source>
        <dbReference type="ARBA" id="ARBA00022576"/>
    </source>
</evidence>
<dbReference type="AlphaFoldDB" id="W9VUW5"/>
<dbReference type="GO" id="GO:0047536">
    <property type="term" value="F:2-aminoadipate transaminase activity"/>
    <property type="evidence" value="ECO:0007669"/>
    <property type="project" value="TreeGrafter"/>
</dbReference>
<dbReference type="InterPro" id="IPR050859">
    <property type="entry name" value="Class-I_PLP-dep_aminotransf"/>
</dbReference>
<keyword evidence="5" id="KW-0663">Pyridoxal phosphate</keyword>
<dbReference type="GO" id="GO:0019878">
    <property type="term" value="P:lysine biosynthetic process via aminoadipic acid"/>
    <property type="evidence" value="ECO:0007669"/>
    <property type="project" value="TreeGrafter"/>
</dbReference>
<evidence type="ECO:0000256" key="4">
    <source>
        <dbReference type="ARBA" id="ARBA00022679"/>
    </source>
</evidence>
<dbReference type="eggNOG" id="KOG0634">
    <property type="taxonomic scope" value="Eukaryota"/>
</dbReference>
<evidence type="ECO:0000313" key="8">
    <source>
        <dbReference type="Proteomes" id="UP000019473"/>
    </source>
</evidence>
<organism evidence="7 8">
    <name type="scientific">Cladophialophora yegresii CBS 114405</name>
    <dbReference type="NCBI Taxonomy" id="1182544"/>
    <lineage>
        <taxon>Eukaryota</taxon>
        <taxon>Fungi</taxon>
        <taxon>Dikarya</taxon>
        <taxon>Ascomycota</taxon>
        <taxon>Pezizomycotina</taxon>
        <taxon>Eurotiomycetes</taxon>
        <taxon>Chaetothyriomycetidae</taxon>
        <taxon>Chaetothyriales</taxon>
        <taxon>Herpotrichiellaceae</taxon>
        <taxon>Cladophialophora</taxon>
    </lineage>
</organism>
<evidence type="ECO:0000256" key="2">
    <source>
        <dbReference type="ARBA" id="ARBA00007441"/>
    </source>
</evidence>
<dbReference type="InterPro" id="IPR004839">
    <property type="entry name" value="Aminotransferase_I/II_large"/>
</dbReference>
<dbReference type="Pfam" id="PF00155">
    <property type="entry name" value="Aminotran_1_2"/>
    <property type="match status" value="1"/>
</dbReference>
<evidence type="ECO:0000259" key="6">
    <source>
        <dbReference type="Pfam" id="PF00155"/>
    </source>
</evidence>
<proteinExistence type="inferred from homology"/>
<protein>
    <recommendedName>
        <fullName evidence="6">Aminotransferase class I/classII large domain-containing protein</fullName>
    </recommendedName>
</protein>
<dbReference type="PANTHER" id="PTHR42790">
    <property type="entry name" value="AMINOTRANSFERASE"/>
    <property type="match status" value="1"/>
</dbReference>
<dbReference type="EMBL" id="AMGW01000006">
    <property type="protein sequence ID" value="EXJ55941.1"/>
    <property type="molecule type" value="Genomic_DNA"/>
</dbReference>
<dbReference type="RefSeq" id="XP_007761051.1">
    <property type="nucleotide sequence ID" value="XM_007762861.1"/>
</dbReference>
<dbReference type="GO" id="GO:0009074">
    <property type="term" value="P:aromatic amino acid family catabolic process"/>
    <property type="evidence" value="ECO:0007669"/>
    <property type="project" value="TreeGrafter"/>
</dbReference>
<evidence type="ECO:0000256" key="5">
    <source>
        <dbReference type="ARBA" id="ARBA00022898"/>
    </source>
</evidence>
<dbReference type="HOGENOM" id="CLU_017584_0_6_1"/>
<dbReference type="OrthoDB" id="691673at2759"/>
<keyword evidence="8" id="KW-1185">Reference proteome</keyword>
<dbReference type="GeneID" id="19183436"/>
<dbReference type="InterPro" id="IPR015421">
    <property type="entry name" value="PyrdxlP-dep_Trfase_major"/>
</dbReference>
<dbReference type="CDD" id="cd00609">
    <property type="entry name" value="AAT_like"/>
    <property type="match status" value="1"/>
</dbReference>
<sequence length="379" mass="41919">MSLTSILRPIRIGRYALQAETQWLWRRRFADPGDFVLVEEYTYSGTIEAAGPLGLSLVPVAMDSDGINPESLDEILSTWDELHPGARAPKLLYIIPTGHNPTGVTQPRHRRQDVLEVAERHDLLIVEDDPYHYLQFPRPGSGSDYLSIPSYLSLSRSGRVIRLDSTSKILAPGLRLGWLTAPKAIVETFQAAHDLGFVQSSGVSQLVTYKLVSETWGHDGFLRWLQGLAGYYHAKATVMLRAMDRELGTGILADVCSWNAISAGMFIWLRIECSRLPEMSQTAVDAEARQRALLKVEDRIYTEAIKEGVLPCKGSFFRASTSPCGGASSNGAQPSDSIFLRLTFASCEEEQLVAAVERLGTALRNIFHPKSGVIQTEMV</sequence>
<comment type="cofactor">
    <cofactor evidence="1">
        <name>pyridoxal 5'-phosphate</name>
        <dbReference type="ChEBI" id="CHEBI:597326"/>
    </cofactor>
</comment>
<dbReference type="STRING" id="1182544.W9VUW5"/>
<dbReference type="GO" id="GO:0006571">
    <property type="term" value="P:tyrosine biosynthetic process"/>
    <property type="evidence" value="ECO:0007669"/>
    <property type="project" value="TreeGrafter"/>
</dbReference>
<dbReference type="Gene3D" id="3.40.640.10">
    <property type="entry name" value="Type I PLP-dependent aspartate aminotransferase-like (Major domain)"/>
    <property type="match status" value="1"/>
</dbReference>
<comment type="similarity">
    <text evidence="2">Belongs to the class-I pyridoxal-phosphate-dependent aminotransferase family.</text>
</comment>
<accession>W9VUW5</accession>
<evidence type="ECO:0000256" key="1">
    <source>
        <dbReference type="ARBA" id="ARBA00001933"/>
    </source>
</evidence>
<feature type="domain" description="Aminotransferase class I/classII large" evidence="6">
    <location>
        <begin position="29"/>
        <end position="359"/>
    </location>
</feature>
<dbReference type="SUPFAM" id="SSF53383">
    <property type="entry name" value="PLP-dependent transferases"/>
    <property type="match status" value="1"/>
</dbReference>
<comment type="caution">
    <text evidence="7">The sequence shown here is derived from an EMBL/GenBank/DDBJ whole genome shotgun (WGS) entry which is preliminary data.</text>
</comment>
<dbReference type="GO" id="GO:0008793">
    <property type="term" value="F:aromatic-amino-acid transaminase activity"/>
    <property type="evidence" value="ECO:0007669"/>
    <property type="project" value="TreeGrafter"/>
</dbReference>
<dbReference type="GO" id="GO:0030170">
    <property type="term" value="F:pyridoxal phosphate binding"/>
    <property type="evidence" value="ECO:0007669"/>
    <property type="project" value="InterPro"/>
</dbReference>
<dbReference type="InterPro" id="IPR015424">
    <property type="entry name" value="PyrdxlP-dep_Trfase"/>
</dbReference>
<keyword evidence="4" id="KW-0808">Transferase</keyword>
<dbReference type="VEuPathDB" id="FungiDB:A1O7_08872"/>
<dbReference type="Proteomes" id="UP000019473">
    <property type="component" value="Unassembled WGS sequence"/>
</dbReference>
<keyword evidence="3" id="KW-0032">Aminotransferase</keyword>
<name>W9VUW5_9EURO</name>
<gene>
    <name evidence="7" type="ORF">A1O7_08872</name>
</gene>
<reference evidence="7 8" key="1">
    <citation type="submission" date="2013-03" db="EMBL/GenBank/DDBJ databases">
        <title>The Genome Sequence of Cladophialophora yegresii CBS 114405.</title>
        <authorList>
            <consortium name="The Broad Institute Genomics Platform"/>
            <person name="Cuomo C."/>
            <person name="de Hoog S."/>
            <person name="Gorbushina A."/>
            <person name="Walker B."/>
            <person name="Young S.K."/>
            <person name="Zeng Q."/>
            <person name="Gargeya S."/>
            <person name="Fitzgerald M."/>
            <person name="Haas B."/>
            <person name="Abouelleil A."/>
            <person name="Allen A.W."/>
            <person name="Alvarado L."/>
            <person name="Arachchi H.M."/>
            <person name="Berlin A.M."/>
            <person name="Chapman S.B."/>
            <person name="Gainer-Dewar J."/>
            <person name="Goldberg J."/>
            <person name="Griggs A."/>
            <person name="Gujja S."/>
            <person name="Hansen M."/>
            <person name="Howarth C."/>
            <person name="Imamovic A."/>
            <person name="Ireland A."/>
            <person name="Larimer J."/>
            <person name="McCowan C."/>
            <person name="Murphy C."/>
            <person name="Pearson M."/>
            <person name="Poon T.W."/>
            <person name="Priest M."/>
            <person name="Roberts A."/>
            <person name="Saif S."/>
            <person name="Shea T."/>
            <person name="Sisk P."/>
            <person name="Sykes S."/>
            <person name="Wortman J."/>
            <person name="Nusbaum C."/>
            <person name="Birren B."/>
        </authorList>
    </citation>
    <scope>NUCLEOTIDE SEQUENCE [LARGE SCALE GENOMIC DNA]</scope>
    <source>
        <strain evidence="7 8">CBS 114405</strain>
    </source>
</reference>